<dbReference type="PANTHER" id="PTHR43675:SF8">
    <property type="entry name" value="ARSENITE METHYLTRANSFERASE"/>
    <property type="match status" value="1"/>
</dbReference>
<dbReference type="GO" id="GO:0032259">
    <property type="term" value="P:methylation"/>
    <property type="evidence" value="ECO:0007669"/>
    <property type="project" value="UniProtKB-KW"/>
</dbReference>
<dbReference type="Proteomes" id="UP001174909">
    <property type="component" value="Unassembled WGS sequence"/>
</dbReference>
<accession>A0AA35QUY8</accession>
<comment type="catalytic activity">
    <reaction evidence="8">
        <text>arsenic triglutathione + 3 [thioredoxin]-dithiol + 3 S-adenosyl-L-methionine = trimethylarsine + 3 [thioredoxin]-disulfide + 3 glutathione + 3 S-adenosyl-L-homocysteine + 3 H(+)</text>
        <dbReference type="Rhea" id="RHEA:69432"/>
        <dbReference type="Rhea" id="RHEA-COMP:10698"/>
        <dbReference type="Rhea" id="RHEA-COMP:10700"/>
        <dbReference type="ChEBI" id="CHEBI:15378"/>
        <dbReference type="ChEBI" id="CHEBI:27130"/>
        <dbReference type="ChEBI" id="CHEBI:29950"/>
        <dbReference type="ChEBI" id="CHEBI:50058"/>
        <dbReference type="ChEBI" id="CHEBI:57856"/>
        <dbReference type="ChEBI" id="CHEBI:57925"/>
        <dbReference type="ChEBI" id="CHEBI:59789"/>
        <dbReference type="ChEBI" id="CHEBI:183640"/>
        <dbReference type="EC" id="2.1.1.137"/>
    </reaction>
</comment>
<keyword evidence="10" id="KW-0489">Methyltransferase</keyword>
<evidence type="ECO:0000256" key="7">
    <source>
        <dbReference type="ARBA" id="ARBA00047943"/>
    </source>
</evidence>
<dbReference type="SUPFAM" id="SSF53335">
    <property type="entry name" value="S-adenosyl-L-methionine-dependent methyltransferases"/>
    <property type="match status" value="1"/>
</dbReference>
<keyword evidence="11" id="KW-1185">Reference proteome</keyword>
<dbReference type="InterPro" id="IPR029063">
    <property type="entry name" value="SAM-dependent_MTases_sf"/>
</dbReference>
<keyword evidence="2" id="KW-0949">S-adenosyl-L-methionine</keyword>
<dbReference type="EC" id="2.1.1.137" evidence="4"/>
<evidence type="ECO:0000256" key="5">
    <source>
        <dbReference type="ARBA" id="ARBA00034545"/>
    </source>
</evidence>
<dbReference type="GO" id="GO:0030791">
    <property type="term" value="F:arsenite methyltransferase activity"/>
    <property type="evidence" value="ECO:0007669"/>
    <property type="project" value="UniProtKB-EC"/>
</dbReference>
<evidence type="ECO:0000256" key="8">
    <source>
        <dbReference type="ARBA" id="ARBA00048428"/>
    </source>
</evidence>
<evidence type="ECO:0000256" key="4">
    <source>
        <dbReference type="ARBA" id="ARBA00034521"/>
    </source>
</evidence>
<dbReference type="EMBL" id="CASHTH010000178">
    <property type="protein sequence ID" value="CAI7993197.1"/>
    <property type="molecule type" value="Genomic_DNA"/>
</dbReference>
<evidence type="ECO:0000313" key="10">
    <source>
        <dbReference type="EMBL" id="CAI7993197.1"/>
    </source>
</evidence>
<gene>
    <name evidence="10" type="ORF">GBAR_LOCUS1213</name>
</gene>
<comment type="similarity">
    <text evidence="3">Belongs to the methyltransferase superfamily. Arsenite methyltransferase family.</text>
</comment>
<comment type="caution">
    <text evidence="10">The sequence shown here is derived from an EMBL/GenBank/DDBJ whole genome shotgun (WGS) entry which is preliminary data.</text>
</comment>
<dbReference type="InterPro" id="IPR026669">
    <property type="entry name" value="Arsenite_MeTrfase-like"/>
</dbReference>
<dbReference type="PANTHER" id="PTHR43675">
    <property type="entry name" value="ARSENITE METHYLTRANSFERASE"/>
    <property type="match status" value="1"/>
</dbReference>
<reference evidence="10" key="1">
    <citation type="submission" date="2023-03" db="EMBL/GenBank/DDBJ databases">
        <authorList>
            <person name="Steffen K."/>
            <person name="Cardenas P."/>
        </authorList>
    </citation>
    <scope>NUCLEOTIDE SEQUENCE</scope>
</reference>
<feature type="domain" description="Methyltransferase" evidence="9">
    <location>
        <begin position="69"/>
        <end position="208"/>
    </location>
</feature>
<dbReference type="AlphaFoldDB" id="A0AA35QUY8"/>
<evidence type="ECO:0000259" key="9">
    <source>
        <dbReference type="Pfam" id="PF13847"/>
    </source>
</evidence>
<organism evidence="10 11">
    <name type="scientific">Geodia barretti</name>
    <name type="common">Barrett's horny sponge</name>
    <dbReference type="NCBI Taxonomy" id="519541"/>
    <lineage>
        <taxon>Eukaryota</taxon>
        <taxon>Metazoa</taxon>
        <taxon>Porifera</taxon>
        <taxon>Demospongiae</taxon>
        <taxon>Heteroscleromorpha</taxon>
        <taxon>Tetractinellida</taxon>
        <taxon>Astrophorina</taxon>
        <taxon>Geodiidae</taxon>
        <taxon>Geodia</taxon>
    </lineage>
</organism>
<comment type="catalytic activity">
    <reaction evidence="6">
        <text>arsenic triglutathione + [thioredoxin]-dithiol + S-adenosyl-L-methionine + 2 H2O = methylarsonous acid + [thioredoxin]-disulfide + 3 glutathione + S-adenosyl-L-homocysteine + H(+)</text>
        <dbReference type="Rhea" id="RHEA:69460"/>
        <dbReference type="Rhea" id="RHEA-COMP:10698"/>
        <dbReference type="Rhea" id="RHEA-COMP:10700"/>
        <dbReference type="ChEBI" id="CHEBI:15377"/>
        <dbReference type="ChEBI" id="CHEBI:15378"/>
        <dbReference type="ChEBI" id="CHEBI:17826"/>
        <dbReference type="ChEBI" id="CHEBI:29950"/>
        <dbReference type="ChEBI" id="CHEBI:50058"/>
        <dbReference type="ChEBI" id="CHEBI:57856"/>
        <dbReference type="ChEBI" id="CHEBI:57925"/>
        <dbReference type="ChEBI" id="CHEBI:59789"/>
        <dbReference type="ChEBI" id="CHEBI:183640"/>
        <dbReference type="EC" id="2.1.1.137"/>
    </reaction>
</comment>
<evidence type="ECO:0000256" key="3">
    <source>
        <dbReference type="ARBA" id="ARBA00034487"/>
    </source>
</evidence>
<evidence type="ECO:0000256" key="2">
    <source>
        <dbReference type="ARBA" id="ARBA00022691"/>
    </source>
</evidence>
<comment type="catalytic activity">
    <reaction evidence="7">
        <text>arsenic triglutathione + 2 [thioredoxin]-dithiol + 2 S-adenosyl-L-methionine + H2O = dimethylarsinous acid + 2 [thioredoxin]-disulfide + 3 glutathione + 2 S-adenosyl-L-homocysteine + 2 H(+)</text>
        <dbReference type="Rhea" id="RHEA:69464"/>
        <dbReference type="Rhea" id="RHEA-COMP:10698"/>
        <dbReference type="Rhea" id="RHEA-COMP:10700"/>
        <dbReference type="ChEBI" id="CHEBI:15377"/>
        <dbReference type="ChEBI" id="CHEBI:15378"/>
        <dbReference type="ChEBI" id="CHEBI:23808"/>
        <dbReference type="ChEBI" id="CHEBI:29950"/>
        <dbReference type="ChEBI" id="CHEBI:50058"/>
        <dbReference type="ChEBI" id="CHEBI:57856"/>
        <dbReference type="ChEBI" id="CHEBI:57925"/>
        <dbReference type="ChEBI" id="CHEBI:59789"/>
        <dbReference type="ChEBI" id="CHEBI:183640"/>
        <dbReference type="EC" id="2.1.1.137"/>
    </reaction>
</comment>
<protein>
    <recommendedName>
        <fullName evidence="5">Arsenite methyltransferase</fullName>
        <ecNumber evidence="4">2.1.1.137</ecNumber>
    </recommendedName>
</protein>
<sequence>MVNFTDSDVKELVRERYGNFAQSATTCCGDGEATTKSQLYEIDQLQGLPDEALLASAGCGNPTAIGDLNPGETVVDFGSGGGIDCFIAAKAVGEQGRVIGIDMTPDMIDLARQNAVNLGLPNVEFHLAEMEDTPLESNSVDVIISNCVINLAPDKDAVFREAHRILKPGGRMFISDMVLTAPLPAHATEDAENWVSCLSGAEPQDVYMGRMSEAGLNNIEITDSKPWQGKEEWASRVHSANIKAFKP</sequence>
<evidence type="ECO:0000313" key="11">
    <source>
        <dbReference type="Proteomes" id="UP001174909"/>
    </source>
</evidence>
<evidence type="ECO:0000256" key="1">
    <source>
        <dbReference type="ARBA" id="ARBA00022679"/>
    </source>
</evidence>
<proteinExistence type="inferred from homology"/>
<dbReference type="CDD" id="cd02440">
    <property type="entry name" value="AdoMet_MTases"/>
    <property type="match status" value="1"/>
</dbReference>
<dbReference type="InterPro" id="IPR025714">
    <property type="entry name" value="Methyltranfer_dom"/>
</dbReference>
<evidence type="ECO:0000256" key="6">
    <source>
        <dbReference type="ARBA" id="ARBA00047941"/>
    </source>
</evidence>
<keyword evidence="1" id="KW-0808">Transferase</keyword>
<dbReference type="Gene3D" id="3.40.50.150">
    <property type="entry name" value="Vaccinia Virus protein VP39"/>
    <property type="match status" value="1"/>
</dbReference>
<name>A0AA35QUY8_GEOBA</name>
<dbReference type="NCBIfam" id="NF008823">
    <property type="entry name" value="PRK11873.1"/>
    <property type="match status" value="1"/>
</dbReference>
<dbReference type="Pfam" id="PF13847">
    <property type="entry name" value="Methyltransf_31"/>
    <property type="match status" value="1"/>
</dbReference>